<evidence type="ECO:0000313" key="2">
    <source>
        <dbReference type="EMBL" id="PWY98184.1"/>
    </source>
</evidence>
<feature type="region of interest" description="Disordered" evidence="1">
    <location>
        <begin position="359"/>
        <end position="379"/>
    </location>
</feature>
<reference evidence="2 3" key="1">
    <citation type="journal article" date="2018" name="Mol. Biol. Evol.">
        <title>Broad Genomic Sampling Reveals a Smut Pathogenic Ancestry of the Fungal Clade Ustilaginomycotina.</title>
        <authorList>
            <person name="Kijpornyongpan T."/>
            <person name="Mondo S.J."/>
            <person name="Barry K."/>
            <person name="Sandor L."/>
            <person name="Lee J."/>
            <person name="Lipzen A."/>
            <person name="Pangilinan J."/>
            <person name="LaButti K."/>
            <person name="Hainaut M."/>
            <person name="Henrissat B."/>
            <person name="Grigoriev I.V."/>
            <person name="Spatafora J.W."/>
            <person name="Aime M.C."/>
        </authorList>
    </citation>
    <scope>NUCLEOTIDE SEQUENCE [LARGE SCALE GENOMIC DNA]</scope>
    <source>
        <strain evidence="2 3">MCA 3645</strain>
    </source>
</reference>
<name>A0A317XIT0_9BASI</name>
<feature type="compositionally biased region" description="Polar residues" evidence="1">
    <location>
        <begin position="190"/>
        <end position="217"/>
    </location>
</feature>
<feature type="compositionally biased region" description="Basic and acidic residues" evidence="1">
    <location>
        <begin position="619"/>
        <end position="634"/>
    </location>
</feature>
<feature type="compositionally biased region" description="Polar residues" evidence="1">
    <location>
        <begin position="225"/>
        <end position="254"/>
    </location>
</feature>
<sequence>MADHASLHHSSLKVSIRPIQSSFFAGEDFACSITFTNTNIPVAHSQPIPQHEFTSNRTFDSDAHVLDTAGSSSAPAHHDVFRNHPPARRVVSALPSHAKSRSVDVRTLARLNTSDSETASQPAASSSIQPGRAKSFMRQLSGELLPERKRLIGKDAPAPTKSMAPFIHPWSIQQRQQNAAATPPRHAKSASMSLNNSHNTPTLGLGRPSSSSTSTPNGDYESPFSKRNTPEPSENGLDSTYPSPTPPSRVSSLTMPFGAKRVPSGPISANHPHSRKKSVAQIQAEDLTEAFELDGSDARGVSPMTPSTPTTPGAGPGLGSLHSAGLGQPGASSSSSSDFYKLGRNDTMESVFRESINDWSQSAPRSDTGTSPIFPNNDTLPPGSEKVLWSFVQIGGTAEIDESLIKPGDFENLRKRLAYGDVIGASPVPGSAGGTPRLVGGGDLGHDDGQDASSRSGWSSYLRGPFGGLGSRSLRHRRTGSTLQDAQERTLQSRAVPTFATPPSILAVDLTLAPGESKSYSFRIKIPLDLPPSYIGKAIKLVYNLTLGTNRLHIDGRNSSKTQKSRLIQIPVRIYNHVGASGYRPFFDLMNPVILTKEEAVVVAQEDGGSLHVGLASESHGKEKTQSKEPVHGRRVDRTDLERYAAQLLDQAAQGQDPGSDASSQRDAVVVTPAMFKTSEQHGQGSCKAAVETLARTSTKVSYDISKDGKVAAVLTLVRSKYRLGDTIMGVISINEKGSLARIARVAATLETFEEIQPSISTLPAGRMQRATRRIHAEHHESALDKGRANFTLPIPSGASPEFVTSGVKLNWLVRLSFLTVASTKAPVTQAAAAEPATETAKPAAVPSRLPPPPHLVPSPSDGFGRYHISLSAVPSLAGTATALESRASRKMLDKLGFAAETRLETVECAVPVTILPNSTGFKVGNAEFFA</sequence>
<accession>A0A317XIT0</accession>
<gene>
    <name evidence="2" type="ORF">BCV70DRAFT_34951</name>
</gene>
<dbReference type="InterPro" id="IPR014848">
    <property type="entry name" value="Rgp1"/>
</dbReference>
<evidence type="ECO:0000256" key="1">
    <source>
        <dbReference type="SAM" id="MobiDB-lite"/>
    </source>
</evidence>
<dbReference type="Proteomes" id="UP000246740">
    <property type="component" value="Unassembled WGS sequence"/>
</dbReference>
<feature type="compositionally biased region" description="Low complexity" evidence="1">
    <location>
        <begin position="832"/>
        <end position="848"/>
    </location>
</feature>
<dbReference type="Pfam" id="PF08737">
    <property type="entry name" value="Rgp1"/>
    <property type="match status" value="1"/>
</dbReference>
<dbReference type="AlphaFoldDB" id="A0A317XIT0"/>
<keyword evidence="3" id="KW-1185">Reference proteome</keyword>
<dbReference type="PANTHER" id="PTHR12507">
    <property type="entry name" value="REDUCED GROWTH PHENOTYPE 1 RGP1, YEAST -RELATED"/>
    <property type="match status" value="1"/>
</dbReference>
<dbReference type="OrthoDB" id="1918at2759"/>
<organism evidence="2 3">
    <name type="scientific">Testicularia cyperi</name>
    <dbReference type="NCBI Taxonomy" id="1882483"/>
    <lineage>
        <taxon>Eukaryota</taxon>
        <taxon>Fungi</taxon>
        <taxon>Dikarya</taxon>
        <taxon>Basidiomycota</taxon>
        <taxon>Ustilaginomycotina</taxon>
        <taxon>Ustilaginomycetes</taxon>
        <taxon>Ustilaginales</taxon>
        <taxon>Anthracoideaceae</taxon>
        <taxon>Testicularia</taxon>
    </lineage>
</organism>
<dbReference type="STRING" id="1882483.A0A317XIT0"/>
<feature type="region of interest" description="Disordered" evidence="1">
    <location>
        <begin position="832"/>
        <end position="854"/>
    </location>
</feature>
<feature type="region of interest" description="Disordered" evidence="1">
    <location>
        <begin position="292"/>
        <end position="340"/>
    </location>
</feature>
<feature type="region of interest" description="Disordered" evidence="1">
    <location>
        <begin position="428"/>
        <end position="459"/>
    </location>
</feature>
<dbReference type="EMBL" id="KZ819199">
    <property type="protein sequence ID" value="PWY98184.1"/>
    <property type="molecule type" value="Genomic_DNA"/>
</dbReference>
<feature type="region of interest" description="Disordered" evidence="1">
    <location>
        <begin position="614"/>
        <end position="634"/>
    </location>
</feature>
<evidence type="ECO:0000313" key="3">
    <source>
        <dbReference type="Proteomes" id="UP000246740"/>
    </source>
</evidence>
<feature type="compositionally biased region" description="Low complexity" evidence="1">
    <location>
        <begin position="119"/>
        <end position="130"/>
    </location>
</feature>
<feature type="region of interest" description="Disordered" evidence="1">
    <location>
        <begin position="174"/>
        <end position="280"/>
    </location>
</feature>
<feature type="region of interest" description="Disordered" evidence="1">
    <location>
        <begin position="111"/>
        <end position="133"/>
    </location>
</feature>
<dbReference type="InParanoid" id="A0A317XIT0"/>
<protein>
    <submittedName>
        <fullName evidence="2">Rgp1-domain-containing protein</fullName>
    </submittedName>
</protein>
<proteinExistence type="predicted"/>